<evidence type="ECO:0000259" key="11">
    <source>
        <dbReference type="Pfam" id="PF03372"/>
    </source>
</evidence>
<keyword evidence="4" id="KW-0479">Metal-binding</keyword>
<feature type="region of interest" description="Disordered" evidence="9">
    <location>
        <begin position="1"/>
        <end position="57"/>
    </location>
</feature>
<keyword evidence="10" id="KW-0472">Membrane</keyword>
<comment type="cofactor">
    <cofactor evidence="1">
        <name>Mn(2+)</name>
        <dbReference type="ChEBI" id="CHEBI:29035"/>
    </cofactor>
</comment>
<dbReference type="PANTHER" id="PTHR15822:SF4">
    <property type="entry name" value="TYROSYL-DNA PHOSPHODIESTERASE 2"/>
    <property type="match status" value="1"/>
</dbReference>
<evidence type="ECO:0000313" key="13">
    <source>
        <dbReference type="Proteomes" id="UP001491552"/>
    </source>
</evidence>
<accession>A0ABV1G4Z9</accession>
<sequence length="414" mass="46104">MQQHDIPELTPDEELDRTRVLPDPVDPLEGSARLPELRPDDEPGPEDEPEVPQKPKRRGRVVRKIVKYFLFLVLAVAIVAAGGIGYLTVTEYRPAYAEDAQRGNVLRESKLTGGQTVRVLTLNTGYGGLDAGEDFFMDGGEGVRPSDAETVRQNMLGIEDLIRGADADFVMLQEVDTDSKRSYGYDQWRQYEFDLEDYESRFALNYSCDYVPYPVTEPIGRVHSGVATYSRYDITAATRYRLPCPFSWPVRIANLKRCLLVTRIPIDGLEQELVLVNLHLEAYDDGEGKEAQTAMLLQILQEEYAKGNYVIAGGDFNQSFPDGTDRYPIASGADWTPGTLGDLPAGWQYAWDSAAPTCRLLNQPYSAGSSGTQFYVIDGFILSPNVEPVSVRTQDAEFAVTDHNPVVLEARLVS</sequence>
<dbReference type="Pfam" id="PF03372">
    <property type="entry name" value="Exo_endo_phos"/>
    <property type="match status" value="1"/>
</dbReference>
<feature type="domain" description="Endonuclease/exonuclease/phosphatase" evidence="11">
    <location>
        <begin position="126"/>
        <end position="396"/>
    </location>
</feature>
<evidence type="ECO:0000256" key="4">
    <source>
        <dbReference type="ARBA" id="ARBA00022723"/>
    </source>
</evidence>
<dbReference type="GO" id="GO:0004519">
    <property type="term" value="F:endonuclease activity"/>
    <property type="evidence" value="ECO:0007669"/>
    <property type="project" value="UniProtKB-KW"/>
</dbReference>
<evidence type="ECO:0000256" key="6">
    <source>
        <dbReference type="ARBA" id="ARBA00022801"/>
    </source>
</evidence>
<evidence type="ECO:0000256" key="3">
    <source>
        <dbReference type="ARBA" id="ARBA00022722"/>
    </source>
</evidence>
<keyword evidence="3" id="KW-0540">Nuclease</keyword>
<evidence type="ECO:0000256" key="9">
    <source>
        <dbReference type="SAM" id="MobiDB-lite"/>
    </source>
</evidence>
<keyword evidence="13" id="KW-1185">Reference proteome</keyword>
<evidence type="ECO:0000256" key="5">
    <source>
        <dbReference type="ARBA" id="ARBA00022763"/>
    </source>
</evidence>
<dbReference type="PANTHER" id="PTHR15822">
    <property type="entry name" value="TRAF AND TNF RECEPTOR-ASSOCIATED PROTEIN"/>
    <property type="match status" value="1"/>
</dbReference>
<dbReference type="InterPro" id="IPR036691">
    <property type="entry name" value="Endo/exonu/phosph_ase_sf"/>
</dbReference>
<proteinExistence type="predicted"/>
<keyword evidence="12" id="KW-0255">Endonuclease</keyword>
<feature type="transmembrane region" description="Helical" evidence="10">
    <location>
        <begin position="65"/>
        <end position="87"/>
    </location>
</feature>
<dbReference type="SUPFAM" id="SSF56219">
    <property type="entry name" value="DNase I-like"/>
    <property type="match status" value="1"/>
</dbReference>
<name>A0ABV1G4Z9_9FIRM</name>
<dbReference type="EMBL" id="JBBMFF010000160">
    <property type="protein sequence ID" value="MEQ2510488.1"/>
    <property type="molecule type" value="Genomic_DNA"/>
</dbReference>
<dbReference type="InterPro" id="IPR005135">
    <property type="entry name" value="Endo/exonuclease/phosphatase"/>
</dbReference>
<dbReference type="Gene3D" id="3.60.10.10">
    <property type="entry name" value="Endonuclease/exonuclease/phosphatase"/>
    <property type="match status" value="1"/>
</dbReference>
<gene>
    <name evidence="12" type="ORF">WMO66_04360</name>
</gene>
<comment type="cofactor">
    <cofactor evidence="2">
        <name>Mg(2+)</name>
        <dbReference type="ChEBI" id="CHEBI:18420"/>
    </cofactor>
</comment>
<protein>
    <submittedName>
        <fullName evidence="12">Endonuclease/exonuclease/phosphatase family protein</fullName>
    </submittedName>
</protein>
<evidence type="ECO:0000313" key="12">
    <source>
        <dbReference type="EMBL" id="MEQ2510488.1"/>
    </source>
</evidence>
<keyword evidence="5" id="KW-0227">DNA damage</keyword>
<evidence type="ECO:0000256" key="10">
    <source>
        <dbReference type="SAM" id="Phobius"/>
    </source>
</evidence>
<evidence type="ECO:0000256" key="1">
    <source>
        <dbReference type="ARBA" id="ARBA00001936"/>
    </source>
</evidence>
<dbReference type="InterPro" id="IPR051547">
    <property type="entry name" value="TDP2-like"/>
</dbReference>
<comment type="caution">
    <text evidence="12">The sequence shown here is derived from an EMBL/GenBank/DDBJ whole genome shotgun (WGS) entry which is preliminary data.</text>
</comment>
<organism evidence="12 13">
    <name type="scientific">Faecousia intestinalis</name>
    <dbReference type="NCBI Taxonomy" id="3133167"/>
    <lineage>
        <taxon>Bacteria</taxon>
        <taxon>Bacillati</taxon>
        <taxon>Bacillota</taxon>
        <taxon>Clostridia</taxon>
        <taxon>Eubacteriales</taxon>
        <taxon>Oscillospiraceae</taxon>
        <taxon>Faecousia</taxon>
    </lineage>
</organism>
<keyword evidence="7" id="KW-0460">Magnesium</keyword>
<reference evidence="12 13" key="1">
    <citation type="submission" date="2024-03" db="EMBL/GenBank/DDBJ databases">
        <title>Human intestinal bacterial collection.</title>
        <authorList>
            <person name="Pauvert C."/>
            <person name="Hitch T.C.A."/>
            <person name="Clavel T."/>
        </authorList>
    </citation>
    <scope>NUCLEOTIDE SEQUENCE [LARGE SCALE GENOMIC DNA]</scope>
    <source>
        <strain evidence="12 13">CLA-AA-H192</strain>
    </source>
</reference>
<evidence type="ECO:0000256" key="2">
    <source>
        <dbReference type="ARBA" id="ARBA00001946"/>
    </source>
</evidence>
<keyword evidence="6" id="KW-0378">Hydrolase</keyword>
<keyword evidence="10" id="KW-1133">Transmembrane helix</keyword>
<evidence type="ECO:0000256" key="8">
    <source>
        <dbReference type="ARBA" id="ARBA00023204"/>
    </source>
</evidence>
<evidence type="ECO:0000256" key="7">
    <source>
        <dbReference type="ARBA" id="ARBA00022842"/>
    </source>
</evidence>
<keyword evidence="8" id="KW-0234">DNA repair</keyword>
<dbReference type="Proteomes" id="UP001491552">
    <property type="component" value="Unassembled WGS sequence"/>
</dbReference>
<keyword evidence="10" id="KW-0812">Transmembrane</keyword>
<dbReference type="RefSeq" id="WP_349135163.1">
    <property type="nucleotide sequence ID" value="NZ_JBBMFF010000160.1"/>
</dbReference>